<feature type="transmembrane region" description="Helical" evidence="2">
    <location>
        <begin position="108"/>
        <end position="126"/>
    </location>
</feature>
<feature type="transmembrane region" description="Helical" evidence="2">
    <location>
        <begin position="155"/>
        <end position="172"/>
    </location>
</feature>
<feature type="transmembrane region" description="Helical" evidence="2">
    <location>
        <begin position="45"/>
        <end position="65"/>
    </location>
</feature>
<evidence type="ECO:0000313" key="4">
    <source>
        <dbReference type="EMBL" id="GAA2060047.1"/>
    </source>
</evidence>
<dbReference type="Pfam" id="PF01757">
    <property type="entry name" value="Acyl_transf_3"/>
    <property type="match status" value="1"/>
</dbReference>
<dbReference type="InterPro" id="IPR002656">
    <property type="entry name" value="Acyl_transf_3_dom"/>
</dbReference>
<keyword evidence="4" id="KW-0012">Acyltransferase</keyword>
<dbReference type="GO" id="GO:0016746">
    <property type="term" value="F:acyltransferase activity"/>
    <property type="evidence" value="ECO:0007669"/>
    <property type="project" value="UniProtKB-KW"/>
</dbReference>
<keyword evidence="2" id="KW-0472">Membrane</keyword>
<evidence type="ECO:0000256" key="2">
    <source>
        <dbReference type="SAM" id="Phobius"/>
    </source>
</evidence>
<gene>
    <name evidence="4" type="ORF">GCM10009801_01250</name>
</gene>
<keyword evidence="2" id="KW-1133">Transmembrane helix</keyword>
<feature type="domain" description="Acyltransferase 3" evidence="3">
    <location>
        <begin position="11"/>
        <end position="312"/>
    </location>
</feature>
<feature type="transmembrane region" description="Helical" evidence="2">
    <location>
        <begin position="259"/>
        <end position="278"/>
    </location>
</feature>
<evidence type="ECO:0000313" key="5">
    <source>
        <dbReference type="Proteomes" id="UP001500016"/>
    </source>
</evidence>
<sequence>MAPGSVREPRWDNVRFFSGTLVVIGHTIEPLGHIDGLRWLYLTSWALRVPVFVLLAGYFSSAGPLTARELRRLSESVLLPYLAIGLLHTAQLRLMYGKWSVFVTEPAWGLWFLFALFVWRMLLPYVVVLRFPLLIAGLAAVAVGMMSSFGNAYSTSRIVCFLPFFLLGWKLRQGLEETLLEARWSRWAALGVLAATAAVAWAFRHDVNLSWLAMRTPYAEMHTPGPPWAPLVVRAVVIAGGAVVALAFVRLMPRRRLPVLSYLGAGGLYIYLLHPLMLRPLTAYGGFLGKVGPWHEQLALLAVVTVLSAALASPPVRKLARPLVQPRLPWLYADARRHGRHGAPPPGLPRVPSPSPSPSPSNEETLELALVSPGPAKDT</sequence>
<feature type="transmembrane region" description="Helical" evidence="2">
    <location>
        <begin position="298"/>
        <end position="316"/>
    </location>
</feature>
<reference evidence="5" key="1">
    <citation type="journal article" date="2019" name="Int. J. Syst. Evol. Microbiol.">
        <title>The Global Catalogue of Microorganisms (GCM) 10K type strain sequencing project: providing services to taxonomists for standard genome sequencing and annotation.</title>
        <authorList>
            <consortium name="The Broad Institute Genomics Platform"/>
            <consortium name="The Broad Institute Genome Sequencing Center for Infectious Disease"/>
            <person name="Wu L."/>
            <person name="Ma J."/>
        </authorList>
    </citation>
    <scope>NUCLEOTIDE SEQUENCE [LARGE SCALE GENOMIC DNA]</scope>
    <source>
        <strain evidence="5">JCM 15478</strain>
    </source>
</reference>
<protein>
    <submittedName>
        <fullName evidence="4">Acyltransferase family protein</fullName>
    </submittedName>
</protein>
<feature type="transmembrane region" description="Helical" evidence="2">
    <location>
        <begin position="184"/>
        <end position="203"/>
    </location>
</feature>
<accession>A0ABP5H0W6</accession>
<feature type="transmembrane region" description="Helical" evidence="2">
    <location>
        <begin position="231"/>
        <end position="252"/>
    </location>
</feature>
<feature type="region of interest" description="Disordered" evidence="1">
    <location>
        <begin position="337"/>
        <end position="379"/>
    </location>
</feature>
<evidence type="ECO:0000256" key="1">
    <source>
        <dbReference type="SAM" id="MobiDB-lite"/>
    </source>
</evidence>
<feature type="transmembrane region" description="Helical" evidence="2">
    <location>
        <begin position="133"/>
        <end position="149"/>
    </location>
</feature>
<dbReference type="EMBL" id="BAAAPE010000001">
    <property type="protein sequence ID" value="GAA2060047.1"/>
    <property type="molecule type" value="Genomic_DNA"/>
</dbReference>
<feature type="transmembrane region" description="Helical" evidence="2">
    <location>
        <begin position="77"/>
        <end position="96"/>
    </location>
</feature>
<comment type="caution">
    <text evidence="4">The sequence shown here is derived from an EMBL/GenBank/DDBJ whole genome shotgun (WGS) entry which is preliminary data.</text>
</comment>
<keyword evidence="5" id="KW-1185">Reference proteome</keyword>
<dbReference type="Proteomes" id="UP001500016">
    <property type="component" value="Unassembled WGS sequence"/>
</dbReference>
<dbReference type="PANTHER" id="PTHR37312">
    <property type="entry name" value="MEMBRANE-BOUND ACYLTRANSFERASE YKRP-RELATED"/>
    <property type="match status" value="1"/>
</dbReference>
<organism evidence="4 5">
    <name type="scientific">Streptomyces albiaxialis</name>
    <dbReference type="NCBI Taxonomy" id="329523"/>
    <lineage>
        <taxon>Bacteria</taxon>
        <taxon>Bacillati</taxon>
        <taxon>Actinomycetota</taxon>
        <taxon>Actinomycetes</taxon>
        <taxon>Kitasatosporales</taxon>
        <taxon>Streptomycetaceae</taxon>
        <taxon>Streptomyces</taxon>
    </lineage>
</organism>
<evidence type="ECO:0000259" key="3">
    <source>
        <dbReference type="Pfam" id="PF01757"/>
    </source>
</evidence>
<keyword evidence="2" id="KW-0812">Transmembrane</keyword>
<keyword evidence="4" id="KW-0808">Transferase</keyword>
<dbReference type="PANTHER" id="PTHR37312:SF1">
    <property type="entry name" value="MEMBRANE-BOUND ACYLTRANSFERASE YKRP-RELATED"/>
    <property type="match status" value="1"/>
</dbReference>
<feature type="compositionally biased region" description="Pro residues" evidence="1">
    <location>
        <begin position="343"/>
        <end position="359"/>
    </location>
</feature>
<name>A0ABP5H0W6_9ACTN</name>
<proteinExistence type="predicted"/>
<dbReference type="InterPro" id="IPR052734">
    <property type="entry name" value="Nod_factor_acetyltransferase"/>
</dbReference>